<gene>
    <name evidence="2" type="ORF">AG1IA_02286</name>
</gene>
<evidence type="ECO:0000313" key="3">
    <source>
        <dbReference type="Proteomes" id="UP000011668"/>
    </source>
</evidence>
<keyword evidence="1" id="KW-0472">Membrane</keyword>
<evidence type="ECO:0000313" key="2">
    <source>
        <dbReference type="EMBL" id="ELU43690.1"/>
    </source>
</evidence>
<feature type="transmembrane region" description="Helical" evidence="1">
    <location>
        <begin position="179"/>
        <end position="204"/>
    </location>
</feature>
<keyword evidence="1" id="KW-0812">Transmembrane</keyword>
<proteinExistence type="predicted"/>
<comment type="caution">
    <text evidence="2">The sequence shown here is derived from an EMBL/GenBank/DDBJ whole genome shotgun (WGS) entry which is preliminary data.</text>
</comment>
<reference evidence="2 3" key="1">
    <citation type="journal article" date="2013" name="Nat. Commun.">
        <title>The evolution and pathogenic mechanisms of the rice sheath blight pathogen.</title>
        <authorList>
            <person name="Zheng A."/>
            <person name="Lin R."/>
            <person name="Xu L."/>
            <person name="Qin P."/>
            <person name="Tang C."/>
            <person name="Ai P."/>
            <person name="Zhang D."/>
            <person name="Liu Y."/>
            <person name="Sun Z."/>
            <person name="Feng H."/>
            <person name="Wang Y."/>
            <person name="Chen Y."/>
            <person name="Liang X."/>
            <person name="Fu R."/>
            <person name="Li Q."/>
            <person name="Zhang J."/>
            <person name="Yu X."/>
            <person name="Xie Z."/>
            <person name="Ding L."/>
            <person name="Guan P."/>
            <person name="Tang J."/>
            <person name="Liang Y."/>
            <person name="Wang S."/>
            <person name="Deng Q."/>
            <person name="Li S."/>
            <person name="Zhu J."/>
            <person name="Wang L."/>
            <person name="Liu H."/>
            <person name="Li P."/>
        </authorList>
    </citation>
    <scope>NUCLEOTIDE SEQUENCE [LARGE SCALE GENOMIC DNA]</scope>
    <source>
        <strain evidence="3">AG-1 IA</strain>
    </source>
</reference>
<sequence>MVGIPVLNTRTNGNVSGGARLCQVRSPLSVHKPRFGARSLKPILTMLDSTKRVVFPENRTGKHLANLFISSCVFSTLSFGLCMGMLANNSFFIIPVAFGLTILHHISIHRLLTREYVLSTNIHLALDTRFQCLQHIANFGFVLVLAMAWLAGSIVSVLVHALNLSETWPDKNKLPPASVIVNLSSAAFAVIESGILFAILILCWELKNEIKFQTSKTVPLKPLYPA</sequence>
<dbReference type="OrthoDB" id="3241098at2759"/>
<feature type="transmembrane region" description="Helical" evidence="1">
    <location>
        <begin position="133"/>
        <end position="159"/>
    </location>
</feature>
<keyword evidence="3" id="KW-1185">Reference proteome</keyword>
<accession>L8X0E2</accession>
<dbReference type="Proteomes" id="UP000011668">
    <property type="component" value="Unassembled WGS sequence"/>
</dbReference>
<feature type="transmembrane region" description="Helical" evidence="1">
    <location>
        <begin position="92"/>
        <end position="112"/>
    </location>
</feature>
<protein>
    <submittedName>
        <fullName evidence="2">Uncharacterized protein</fullName>
    </submittedName>
</protein>
<feature type="transmembrane region" description="Helical" evidence="1">
    <location>
        <begin position="64"/>
        <end position="86"/>
    </location>
</feature>
<dbReference type="HOGENOM" id="CLU_1225500_0_0_1"/>
<dbReference type="EMBL" id="AFRT01000515">
    <property type="protein sequence ID" value="ELU43690.1"/>
    <property type="molecule type" value="Genomic_DNA"/>
</dbReference>
<keyword evidence="1" id="KW-1133">Transmembrane helix</keyword>
<organism evidence="2 3">
    <name type="scientific">Thanatephorus cucumeris (strain AG1-IA)</name>
    <name type="common">Rice sheath blight fungus</name>
    <name type="synonym">Rhizoctonia solani</name>
    <dbReference type="NCBI Taxonomy" id="983506"/>
    <lineage>
        <taxon>Eukaryota</taxon>
        <taxon>Fungi</taxon>
        <taxon>Dikarya</taxon>
        <taxon>Basidiomycota</taxon>
        <taxon>Agaricomycotina</taxon>
        <taxon>Agaricomycetes</taxon>
        <taxon>Cantharellales</taxon>
        <taxon>Ceratobasidiaceae</taxon>
        <taxon>Rhizoctonia</taxon>
        <taxon>Rhizoctonia solani AG-1</taxon>
    </lineage>
</organism>
<dbReference type="AlphaFoldDB" id="L8X0E2"/>
<name>L8X0E2_THACA</name>
<evidence type="ECO:0000256" key="1">
    <source>
        <dbReference type="SAM" id="Phobius"/>
    </source>
</evidence>